<dbReference type="CDD" id="cd15457">
    <property type="entry name" value="NADAR"/>
    <property type="match status" value="1"/>
</dbReference>
<dbReference type="STRING" id="1036808.A0A0C3D961"/>
<dbReference type="SUPFAM" id="SSF143990">
    <property type="entry name" value="YbiA-like"/>
    <property type="match status" value="1"/>
</dbReference>
<feature type="domain" description="NADAR" evidence="1">
    <location>
        <begin position="3"/>
        <end position="129"/>
    </location>
</feature>
<dbReference type="InterPro" id="IPR037238">
    <property type="entry name" value="YbiA-like_sf"/>
</dbReference>
<reference evidence="2 3" key="1">
    <citation type="submission" date="2014-04" db="EMBL/GenBank/DDBJ databases">
        <authorList>
            <consortium name="DOE Joint Genome Institute"/>
            <person name="Kuo A."/>
            <person name="Kohler A."/>
            <person name="Nagy L.G."/>
            <person name="Floudas D."/>
            <person name="Copeland A."/>
            <person name="Barry K.W."/>
            <person name="Cichocki N."/>
            <person name="Veneault-Fourrey C."/>
            <person name="LaButti K."/>
            <person name="Lindquist E.A."/>
            <person name="Lipzen A."/>
            <person name="Lundell T."/>
            <person name="Morin E."/>
            <person name="Murat C."/>
            <person name="Sun H."/>
            <person name="Tunlid A."/>
            <person name="Henrissat B."/>
            <person name="Grigoriev I.V."/>
            <person name="Hibbett D.S."/>
            <person name="Martin F."/>
            <person name="Nordberg H.P."/>
            <person name="Cantor M.N."/>
            <person name="Hua S.X."/>
        </authorList>
    </citation>
    <scope>NUCLEOTIDE SEQUENCE [LARGE SCALE GENOMIC DNA]</scope>
    <source>
        <strain evidence="2 3">Foug A</strain>
    </source>
</reference>
<reference evidence="3" key="2">
    <citation type="submission" date="2015-01" db="EMBL/GenBank/DDBJ databases">
        <title>Evolutionary Origins and Diversification of the Mycorrhizal Mutualists.</title>
        <authorList>
            <consortium name="DOE Joint Genome Institute"/>
            <consortium name="Mycorrhizal Genomics Consortium"/>
            <person name="Kohler A."/>
            <person name="Kuo A."/>
            <person name="Nagy L.G."/>
            <person name="Floudas D."/>
            <person name="Copeland A."/>
            <person name="Barry K.W."/>
            <person name="Cichocki N."/>
            <person name="Veneault-Fourrey C."/>
            <person name="LaButti K."/>
            <person name="Lindquist E.A."/>
            <person name="Lipzen A."/>
            <person name="Lundell T."/>
            <person name="Morin E."/>
            <person name="Murat C."/>
            <person name="Riley R."/>
            <person name="Ohm R."/>
            <person name="Sun H."/>
            <person name="Tunlid A."/>
            <person name="Henrissat B."/>
            <person name="Grigoriev I.V."/>
            <person name="Hibbett D.S."/>
            <person name="Martin F."/>
        </authorList>
    </citation>
    <scope>NUCLEOTIDE SEQUENCE [LARGE SCALE GENOMIC DNA]</scope>
    <source>
        <strain evidence="3">Foug A</strain>
    </source>
</reference>
<dbReference type="OrthoDB" id="206452at2759"/>
<protein>
    <recommendedName>
        <fullName evidence="1">NADAR domain-containing protein</fullName>
    </recommendedName>
</protein>
<organism evidence="2 3">
    <name type="scientific">Scleroderma citrinum Foug A</name>
    <dbReference type="NCBI Taxonomy" id="1036808"/>
    <lineage>
        <taxon>Eukaryota</taxon>
        <taxon>Fungi</taxon>
        <taxon>Dikarya</taxon>
        <taxon>Basidiomycota</taxon>
        <taxon>Agaricomycotina</taxon>
        <taxon>Agaricomycetes</taxon>
        <taxon>Agaricomycetidae</taxon>
        <taxon>Boletales</taxon>
        <taxon>Sclerodermatineae</taxon>
        <taxon>Sclerodermataceae</taxon>
        <taxon>Scleroderma</taxon>
    </lineage>
</organism>
<dbReference type="Gene3D" id="1.10.357.40">
    <property type="entry name" value="YbiA-like"/>
    <property type="match status" value="1"/>
</dbReference>
<evidence type="ECO:0000259" key="1">
    <source>
        <dbReference type="Pfam" id="PF08719"/>
    </source>
</evidence>
<dbReference type="InParanoid" id="A0A0C3D961"/>
<dbReference type="Proteomes" id="UP000053989">
    <property type="component" value="Unassembled WGS sequence"/>
</dbReference>
<feature type="non-terminal residue" evidence="2">
    <location>
        <position position="1"/>
    </location>
</feature>
<gene>
    <name evidence="2" type="ORF">SCLCIDRAFT_91673</name>
</gene>
<dbReference type="AlphaFoldDB" id="A0A0C3D961"/>
<feature type="non-terminal residue" evidence="2">
    <location>
        <position position="134"/>
    </location>
</feature>
<keyword evidence="3" id="KW-1185">Reference proteome</keyword>
<dbReference type="EMBL" id="KN822205">
    <property type="protein sequence ID" value="KIM52621.1"/>
    <property type="molecule type" value="Genomic_DNA"/>
</dbReference>
<name>A0A0C3D961_9AGAM</name>
<dbReference type="Pfam" id="PF08719">
    <property type="entry name" value="NADAR"/>
    <property type="match status" value="1"/>
</dbReference>
<accession>A0A0C3D961</accession>
<proteinExistence type="predicted"/>
<evidence type="ECO:0000313" key="3">
    <source>
        <dbReference type="Proteomes" id="UP000053989"/>
    </source>
</evidence>
<evidence type="ECO:0000313" key="2">
    <source>
        <dbReference type="EMBL" id="KIM52621.1"/>
    </source>
</evidence>
<sequence length="134" mass="15732">GFVNHSRHRILYRNKTYPSAVHLLESMKFVEKPDIAERIRLALDADEVYRLSSQHHEHVRPDWGHIFLKLDDVLYLKFKQHPNLRHLLLNTGIADLVYADPNDYWGEGPEGEGENRLGTALVRVRDRLRLEGER</sequence>
<dbReference type="InterPro" id="IPR012816">
    <property type="entry name" value="NADAR"/>
</dbReference>
<dbReference type="HOGENOM" id="CLU_084247_3_3_1"/>